<feature type="binding site" evidence="15">
    <location>
        <begin position="8"/>
        <end position="15"/>
    </location>
    <ligand>
        <name>ATP</name>
        <dbReference type="ChEBI" id="CHEBI:30616"/>
    </ligand>
</feature>
<evidence type="ECO:0000256" key="4">
    <source>
        <dbReference type="ARBA" id="ARBA00022763"/>
    </source>
</evidence>
<protein>
    <recommendedName>
        <fullName evidence="13">DNA 3'-5' helicase</fullName>
        <ecNumber evidence="13">5.6.2.4</ecNumber>
    </recommendedName>
</protein>
<dbReference type="InterPro" id="IPR011335">
    <property type="entry name" value="Restrct_endonuc-II-like"/>
</dbReference>
<dbReference type="RefSeq" id="WP_098042376.1">
    <property type="nucleotide sequence ID" value="NZ_PDEV01000001.1"/>
</dbReference>
<dbReference type="AlphaFoldDB" id="A0A2A8D865"/>
<reference evidence="18" key="1">
    <citation type="submission" date="2017-10" db="EMBL/GenBank/DDBJ databases">
        <title>Kefir isolates.</title>
        <authorList>
            <person name="Kim Y."/>
            <person name="Blasche S."/>
        </authorList>
    </citation>
    <scope>NUCLEOTIDE SEQUENCE [LARGE SCALE GENOMIC DNA]</scope>
    <source>
        <strain evidence="18">OG2-2</strain>
    </source>
</reference>
<evidence type="ECO:0000259" key="17">
    <source>
        <dbReference type="PROSITE" id="PS51217"/>
    </source>
</evidence>
<evidence type="ECO:0000313" key="18">
    <source>
        <dbReference type="EMBL" id="PEN17090.1"/>
    </source>
</evidence>
<evidence type="ECO:0000256" key="15">
    <source>
        <dbReference type="PROSITE-ProRule" id="PRU00560"/>
    </source>
</evidence>
<dbReference type="SUPFAM" id="SSF52980">
    <property type="entry name" value="Restriction endonuclease-like"/>
    <property type="match status" value="1"/>
</dbReference>
<comment type="caution">
    <text evidence="18">The sequence shown here is derived from an EMBL/GenBank/DDBJ whole genome shotgun (WGS) entry which is preliminary data.</text>
</comment>
<dbReference type="EC" id="5.6.2.4" evidence="13"/>
<evidence type="ECO:0000256" key="12">
    <source>
        <dbReference type="ARBA" id="ARBA00034617"/>
    </source>
</evidence>
<keyword evidence="3 15" id="KW-0547">Nucleotide-binding</keyword>
<dbReference type="GO" id="GO:0004527">
    <property type="term" value="F:exonuclease activity"/>
    <property type="evidence" value="ECO:0007669"/>
    <property type="project" value="UniProtKB-KW"/>
</dbReference>
<name>A0A2A8D865_9MICC</name>
<keyword evidence="7" id="KW-0269">Exonuclease</keyword>
<comment type="catalytic activity">
    <reaction evidence="14">
        <text>ATP + H2O = ADP + phosphate + H(+)</text>
        <dbReference type="Rhea" id="RHEA:13065"/>
        <dbReference type="ChEBI" id="CHEBI:15377"/>
        <dbReference type="ChEBI" id="CHEBI:15378"/>
        <dbReference type="ChEBI" id="CHEBI:30616"/>
        <dbReference type="ChEBI" id="CHEBI:43474"/>
        <dbReference type="ChEBI" id="CHEBI:456216"/>
        <dbReference type="EC" id="5.6.2.4"/>
    </reaction>
</comment>
<keyword evidence="10" id="KW-0234">DNA repair</keyword>
<dbReference type="InterPro" id="IPR027417">
    <property type="entry name" value="P-loop_NTPase"/>
</dbReference>
<dbReference type="EMBL" id="PDEV01000001">
    <property type="protein sequence ID" value="PEN17090.1"/>
    <property type="molecule type" value="Genomic_DNA"/>
</dbReference>
<dbReference type="GO" id="GO:0033202">
    <property type="term" value="C:DNA helicase complex"/>
    <property type="evidence" value="ECO:0007669"/>
    <property type="project" value="TreeGrafter"/>
</dbReference>
<keyword evidence="19" id="KW-1185">Reference proteome</keyword>
<dbReference type="Gene3D" id="3.90.320.10">
    <property type="match status" value="1"/>
</dbReference>
<sequence length="1172" mass="128053">MTATLILGAPGTGKTERVITAAVDFLNAGGDPARLLVLTPTRAGATRVRDELARRIDRSMSTAPTRAWAAYAFDLLRRAHVSGLLPGVEFAPKLLSGPEQDVMIGEILAGHREGKGAAVRWPADLHEALGTRGFRQEIRDFFDRIAEYALTAEELENLAQTLDRPAWHSVAQLYTEYQQIRRLRAPNAYDPAALIHEACAFLLANPEYLREERARFDLILIDDVQELSPSVYRLMRILVGREPGQVLATYTGDQRDAVEAAFAPSARVLITCCTETVVQGFRGARPDLAATLPQIFPELQREELKTSYCMNAPITLAWQNIARRLPVIANAPTPREPQTAPSKYEESALLRLSDDGDLLDPRHSDELPEGVFGYLLGSPQDEANQVAQLLLEDYLYRGAAYARSAIIVRSGTEVARFRRVLAASGIPTVTGTALVPVRDEPAVRPFLDALSLLVYARQQSADYLKLPDHNDFDGSLTENIPPEAVTEAGTRSADDEAEKLARQSLADVLAEENRTNPGSGAHNAITLLTSRLGGASSMEVRRLRQQLRAAELRAGGHRCSDDLLLGALLNPQPLPAQGIGAAVRRVARVLAAGHKALTERGANAETVLWALWQASGLEKIWVTESAQTGPEAERAHRNLDAMIGLFEAATRFVDQMPGSSAELFLDYIDAQDLPMDTLAARGKRYDAVEILTPALAAGRHWQTVYVCGLQDGTWPNTTVRGSLLKAGELTDICDMGIAAAQQVRMSDRVRAVRHDELRMFSTAISRANERLVVTAVSSTEDAPSEFFDILVPDAHTADITHVRRPMTLRALVAELRRYAQAQDTDPTLANAAAEQLNRLAQAGAPGAAPEQWWGLLPLSTEQNAFISHPHRDGLSTDSGDPEKLTVPVSPSRIETIHKSPLDWFVSAARAEAQTDTSRSLGTLIHAIAEEYPDADYMTLRGQLEERLSTLALPDTWEGQQIRERAEKMVDKLAVYINEIMPGDHRELVGVEGVFRVLVPGDAVNAQVSGRVDRLEKTEDGRYVIVDLKTGKTKPNKNQIAEHAQLAAYQVAVEAGAGDAMSRDFGVEPDGLNIPAGLEHREAAPQRFEVFTRKSGGAALVQLGDGTAASSRNRPQEQDALDPETGIWAVQLVQRAAELIAGAVMQTRHRPGETCRLPEICPLCPQGRQITQD</sequence>
<proteinExistence type="inferred from homology"/>
<dbReference type="GO" id="GO:0003677">
    <property type="term" value="F:DNA binding"/>
    <property type="evidence" value="ECO:0007669"/>
    <property type="project" value="UniProtKB-KW"/>
</dbReference>
<organism evidence="18 19">
    <name type="scientific">Rothia dentocariosa</name>
    <dbReference type="NCBI Taxonomy" id="2047"/>
    <lineage>
        <taxon>Bacteria</taxon>
        <taxon>Bacillati</taxon>
        <taxon>Actinomycetota</taxon>
        <taxon>Actinomycetes</taxon>
        <taxon>Micrococcales</taxon>
        <taxon>Micrococcaceae</taxon>
        <taxon>Rothia</taxon>
    </lineage>
</organism>
<dbReference type="Pfam" id="PF12705">
    <property type="entry name" value="PDDEXK_1"/>
    <property type="match status" value="1"/>
</dbReference>
<dbReference type="Gene3D" id="3.40.50.300">
    <property type="entry name" value="P-loop containing nucleotide triphosphate hydrolases"/>
    <property type="match status" value="2"/>
</dbReference>
<evidence type="ECO:0000256" key="9">
    <source>
        <dbReference type="ARBA" id="ARBA00023125"/>
    </source>
</evidence>
<accession>A0A2A8D865</accession>
<comment type="similarity">
    <text evidence="1">Belongs to the helicase family. UvrD subfamily.</text>
</comment>
<dbReference type="InterPro" id="IPR014016">
    <property type="entry name" value="UvrD-like_ATP-bd"/>
</dbReference>
<keyword evidence="11" id="KW-0413">Isomerase</keyword>
<dbReference type="PANTHER" id="PTHR11070">
    <property type="entry name" value="UVRD / RECB / PCRA DNA HELICASE FAMILY MEMBER"/>
    <property type="match status" value="1"/>
</dbReference>
<dbReference type="Gene3D" id="1.10.10.160">
    <property type="match status" value="1"/>
</dbReference>
<keyword evidence="5 15" id="KW-0378">Hydrolase</keyword>
<dbReference type="SUPFAM" id="SSF52540">
    <property type="entry name" value="P-loop containing nucleoside triphosphate hydrolases"/>
    <property type="match status" value="1"/>
</dbReference>
<feature type="domain" description="UvrD-like helicase C-terminal" evidence="17">
    <location>
        <begin position="319"/>
        <end position="698"/>
    </location>
</feature>
<dbReference type="InterPro" id="IPR014017">
    <property type="entry name" value="DNA_helicase_UvrD-like_C"/>
</dbReference>
<feature type="domain" description="UvrD-like helicase ATP-binding" evidence="16">
    <location>
        <begin position="1"/>
        <end position="311"/>
    </location>
</feature>
<dbReference type="Proteomes" id="UP000219947">
    <property type="component" value="Unassembled WGS sequence"/>
</dbReference>
<evidence type="ECO:0000259" key="16">
    <source>
        <dbReference type="PROSITE" id="PS51198"/>
    </source>
</evidence>
<evidence type="ECO:0000256" key="5">
    <source>
        <dbReference type="ARBA" id="ARBA00022801"/>
    </source>
</evidence>
<evidence type="ECO:0000256" key="8">
    <source>
        <dbReference type="ARBA" id="ARBA00022840"/>
    </source>
</evidence>
<evidence type="ECO:0000256" key="10">
    <source>
        <dbReference type="ARBA" id="ARBA00023204"/>
    </source>
</evidence>
<dbReference type="PROSITE" id="PS51198">
    <property type="entry name" value="UVRD_HELICASE_ATP_BIND"/>
    <property type="match status" value="1"/>
</dbReference>
<dbReference type="InterPro" id="IPR013986">
    <property type="entry name" value="DExx_box_DNA_helicase_dom_sf"/>
</dbReference>
<dbReference type="InterPro" id="IPR011604">
    <property type="entry name" value="PDDEXK-like_dom_sf"/>
</dbReference>
<evidence type="ECO:0000256" key="11">
    <source>
        <dbReference type="ARBA" id="ARBA00023235"/>
    </source>
</evidence>
<dbReference type="Pfam" id="PF00580">
    <property type="entry name" value="UvrD-helicase"/>
    <property type="match status" value="1"/>
</dbReference>
<dbReference type="GO" id="GO:0005829">
    <property type="term" value="C:cytosol"/>
    <property type="evidence" value="ECO:0007669"/>
    <property type="project" value="TreeGrafter"/>
</dbReference>
<evidence type="ECO:0000256" key="6">
    <source>
        <dbReference type="ARBA" id="ARBA00022806"/>
    </source>
</evidence>
<evidence type="ECO:0000256" key="14">
    <source>
        <dbReference type="ARBA" id="ARBA00048988"/>
    </source>
</evidence>
<evidence type="ECO:0000256" key="3">
    <source>
        <dbReference type="ARBA" id="ARBA00022741"/>
    </source>
</evidence>
<dbReference type="GO" id="GO:0043138">
    <property type="term" value="F:3'-5' DNA helicase activity"/>
    <property type="evidence" value="ECO:0007669"/>
    <property type="project" value="UniProtKB-EC"/>
</dbReference>
<keyword evidence="9" id="KW-0238">DNA-binding</keyword>
<keyword evidence="4" id="KW-0227">DNA damage</keyword>
<evidence type="ECO:0000256" key="2">
    <source>
        <dbReference type="ARBA" id="ARBA00022722"/>
    </source>
</evidence>
<dbReference type="PANTHER" id="PTHR11070:SF59">
    <property type="entry name" value="DNA 3'-5' HELICASE"/>
    <property type="match status" value="1"/>
</dbReference>
<dbReference type="GO" id="GO:0005524">
    <property type="term" value="F:ATP binding"/>
    <property type="evidence" value="ECO:0007669"/>
    <property type="project" value="UniProtKB-UniRule"/>
</dbReference>
<keyword evidence="8 15" id="KW-0067">ATP-binding</keyword>
<dbReference type="PROSITE" id="PS51217">
    <property type="entry name" value="UVRD_HELICASE_CTER"/>
    <property type="match status" value="1"/>
</dbReference>
<evidence type="ECO:0000256" key="1">
    <source>
        <dbReference type="ARBA" id="ARBA00009922"/>
    </source>
</evidence>
<dbReference type="GO" id="GO:0000725">
    <property type="term" value="P:recombinational repair"/>
    <property type="evidence" value="ECO:0007669"/>
    <property type="project" value="TreeGrafter"/>
</dbReference>
<comment type="catalytic activity">
    <reaction evidence="12">
        <text>Couples ATP hydrolysis with the unwinding of duplex DNA by translocating in the 3'-5' direction.</text>
        <dbReference type="EC" id="5.6.2.4"/>
    </reaction>
</comment>
<evidence type="ECO:0000313" key="19">
    <source>
        <dbReference type="Proteomes" id="UP000219947"/>
    </source>
</evidence>
<keyword evidence="6 15" id="KW-0347">Helicase</keyword>
<evidence type="ECO:0000256" key="13">
    <source>
        <dbReference type="ARBA" id="ARBA00034808"/>
    </source>
</evidence>
<dbReference type="InterPro" id="IPR038726">
    <property type="entry name" value="PDDEXK_AddAB-type"/>
</dbReference>
<gene>
    <name evidence="18" type="ORF">CRM92_03470</name>
</gene>
<dbReference type="InterPro" id="IPR000212">
    <property type="entry name" value="DNA_helicase_UvrD/REP"/>
</dbReference>
<keyword evidence="2" id="KW-0540">Nuclease</keyword>
<evidence type="ECO:0000256" key="7">
    <source>
        <dbReference type="ARBA" id="ARBA00022839"/>
    </source>
</evidence>